<sequence length="105" mass="12066">MSDVSNMTSSHLCIWQQNLNKSNLNQHSLLHGPHMQNWDIYMLQELYIHPNKNTISSPKFYTIYPTTHFSHPERASRAVMLISTAISTNMETNPIPITRCSSYSA</sequence>
<protein>
    <submittedName>
        <fullName evidence="1">Uncharacterized protein</fullName>
    </submittedName>
</protein>
<dbReference type="HOGENOM" id="CLU_159031_0_0_1"/>
<dbReference type="Proteomes" id="UP000054018">
    <property type="component" value="Unassembled WGS sequence"/>
</dbReference>
<dbReference type="SUPFAM" id="SSF56219">
    <property type="entry name" value="DNase I-like"/>
    <property type="match status" value="1"/>
</dbReference>
<organism evidence="1 2">
    <name type="scientific">Pisolithus microcarpus 441</name>
    <dbReference type="NCBI Taxonomy" id="765257"/>
    <lineage>
        <taxon>Eukaryota</taxon>
        <taxon>Fungi</taxon>
        <taxon>Dikarya</taxon>
        <taxon>Basidiomycota</taxon>
        <taxon>Agaricomycotina</taxon>
        <taxon>Agaricomycetes</taxon>
        <taxon>Agaricomycetidae</taxon>
        <taxon>Boletales</taxon>
        <taxon>Sclerodermatineae</taxon>
        <taxon>Pisolithaceae</taxon>
        <taxon>Pisolithus</taxon>
    </lineage>
</organism>
<name>A0A0C9Z4Z2_9AGAM</name>
<evidence type="ECO:0000313" key="1">
    <source>
        <dbReference type="EMBL" id="KIK24191.1"/>
    </source>
</evidence>
<gene>
    <name evidence="1" type="ORF">PISMIDRAFT_99144</name>
</gene>
<dbReference type="Gene3D" id="3.60.10.10">
    <property type="entry name" value="Endonuclease/exonuclease/phosphatase"/>
    <property type="match status" value="1"/>
</dbReference>
<proteinExistence type="predicted"/>
<reference evidence="2" key="2">
    <citation type="submission" date="2015-01" db="EMBL/GenBank/DDBJ databases">
        <title>Evolutionary Origins and Diversification of the Mycorrhizal Mutualists.</title>
        <authorList>
            <consortium name="DOE Joint Genome Institute"/>
            <consortium name="Mycorrhizal Genomics Consortium"/>
            <person name="Kohler A."/>
            <person name="Kuo A."/>
            <person name="Nagy L.G."/>
            <person name="Floudas D."/>
            <person name="Copeland A."/>
            <person name="Barry K.W."/>
            <person name="Cichocki N."/>
            <person name="Veneault-Fourrey C."/>
            <person name="LaButti K."/>
            <person name="Lindquist E.A."/>
            <person name="Lipzen A."/>
            <person name="Lundell T."/>
            <person name="Morin E."/>
            <person name="Murat C."/>
            <person name="Riley R."/>
            <person name="Ohm R."/>
            <person name="Sun H."/>
            <person name="Tunlid A."/>
            <person name="Henrissat B."/>
            <person name="Grigoriev I.V."/>
            <person name="Hibbett D.S."/>
            <person name="Martin F."/>
        </authorList>
    </citation>
    <scope>NUCLEOTIDE SEQUENCE [LARGE SCALE GENOMIC DNA]</scope>
    <source>
        <strain evidence="2">441</strain>
    </source>
</reference>
<evidence type="ECO:0000313" key="2">
    <source>
        <dbReference type="Proteomes" id="UP000054018"/>
    </source>
</evidence>
<dbReference type="InterPro" id="IPR036691">
    <property type="entry name" value="Endo/exonu/phosph_ase_sf"/>
</dbReference>
<keyword evidence="2" id="KW-1185">Reference proteome</keyword>
<accession>A0A0C9Z4Z2</accession>
<dbReference type="AlphaFoldDB" id="A0A0C9Z4Z2"/>
<reference evidence="1 2" key="1">
    <citation type="submission" date="2014-04" db="EMBL/GenBank/DDBJ databases">
        <authorList>
            <consortium name="DOE Joint Genome Institute"/>
            <person name="Kuo A."/>
            <person name="Kohler A."/>
            <person name="Costa M.D."/>
            <person name="Nagy L.G."/>
            <person name="Floudas D."/>
            <person name="Copeland A."/>
            <person name="Barry K.W."/>
            <person name="Cichocki N."/>
            <person name="Veneault-Fourrey C."/>
            <person name="LaButti K."/>
            <person name="Lindquist E.A."/>
            <person name="Lipzen A."/>
            <person name="Lundell T."/>
            <person name="Morin E."/>
            <person name="Murat C."/>
            <person name="Sun H."/>
            <person name="Tunlid A."/>
            <person name="Henrissat B."/>
            <person name="Grigoriev I.V."/>
            <person name="Hibbett D.S."/>
            <person name="Martin F."/>
            <person name="Nordberg H.P."/>
            <person name="Cantor M.N."/>
            <person name="Hua S.X."/>
        </authorList>
    </citation>
    <scope>NUCLEOTIDE SEQUENCE [LARGE SCALE GENOMIC DNA]</scope>
    <source>
        <strain evidence="1 2">441</strain>
    </source>
</reference>
<dbReference type="OrthoDB" id="2840473at2759"/>
<dbReference type="EMBL" id="KN833719">
    <property type="protein sequence ID" value="KIK24191.1"/>
    <property type="molecule type" value="Genomic_DNA"/>
</dbReference>
<dbReference type="STRING" id="765257.A0A0C9Z4Z2"/>